<dbReference type="Proteomes" id="UP000001662">
    <property type="component" value="Chromosome"/>
</dbReference>
<evidence type="ECO:0000313" key="3">
    <source>
        <dbReference type="Proteomes" id="UP000001662"/>
    </source>
</evidence>
<dbReference type="eggNOG" id="COG0438">
    <property type="taxonomic scope" value="Bacteria"/>
</dbReference>
<dbReference type="SUPFAM" id="SSF53756">
    <property type="entry name" value="UDP-Glycosyltransferase/glycogen phosphorylase"/>
    <property type="match status" value="2"/>
</dbReference>
<evidence type="ECO:0000313" key="2">
    <source>
        <dbReference type="EMBL" id="ADL03178.1"/>
    </source>
</evidence>
<feature type="domain" description="Glycosyl transferase family 1" evidence="1">
    <location>
        <begin position="194"/>
        <end position="358"/>
    </location>
</feature>
<reference evidence="2" key="1">
    <citation type="submission" date="2010-07" db="EMBL/GenBank/DDBJ databases">
        <title>Complete sequence of Clostridium saccharolyticum WM1.</title>
        <authorList>
            <consortium name="US DOE Joint Genome Institute"/>
            <person name="Lucas S."/>
            <person name="Copeland A."/>
            <person name="Lapidus A."/>
            <person name="Cheng J.-F."/>
            <person name="Bruce D."/>
            <person name="Goodwin L."/>
            <person name="Pitluck S."/>
            <person name="Chertkov O."/>
            <person name="Detter J.C."/>
            <person name="Han C."/>
            <person name="Tapia R."/>
            <person name="Land M."/>
            <person name="Hauser L."/>
            <person name="Chang Y.-J."/>
            <person name="Jeffries C."/>
            <person name="Kyrpides N."/>
            <person name="Ivanova N."/>
            <person name="Mikhailova N."/>
            <person name="Mouttaki H."/>
            <person name="Lin L."/>
            <person name="Zhou J."/>
            <person name="Hemme C.L."/>
            <person name="Woyke T."/>
        </authorList>
    </citation>
    <scope>NUCLEOTIDE SEQUENCE [LARGE SCALE GENOMIC DNA]</scope>
    <source>
        <strain evidence="2">WM1</strain>
    </source>
</reference>
<organism evidence="2 3">
    <name type="scientific">Lacrimispora saccharolytica (strain ATCC 35040 / DSM 2544 / NRCC 2533 / WM1)</name>
    <name type="common">Clostridium saccharolyticum</name>
    <dbReference type="NCBI Taxonomy" id="610130"/>
    <lineage>
        <taxon>Bacteria</taxon>
        <taxon>Bacillati</taxon>
        <taxon>Bacillota</taxon>
        <taxon>Clostridia</taxon>
        <taxon>Lachnospirales</taxon>
        <taxon>Lachnospiraceae</taxon>
        <taxon>Lacrimispora</taxon>
    </lineage>
</organism>
<dbReference type="KEGG" id="csh:Closa_0545"/>
<keyword evidence="3" id="KW-1185">Reference proteome</keyword>
<dbReference type="EMBL" id="CP002109">
    <property type="protein sequence ID" value="ADL03178.1"/>
    <property type="molecule type" value="Genomic_DNA"/>
</dbReference>
<sequence>MKKLLFVINQLYKGGAETSLVNLLNHLDYSKYSVELLILNQCPVKDAVSLINRINKSVTVCDAYMEYQKITIFDRIRAKALYTIEQKGAYYFTALDFIKDKYYDWAFFVGEWCSPSFVAYEVEANIKAAWMHNDLSEAEYFDAEHYFYFADMFDYFIFVSKHSLDSSVAAFPFLKKKAVTIYNINDIDYIRKRAEEQSDYKIENNKLMVLTCANFRPQKNHLRQIEVMVELKKRGVEFVWVNIGATSDEGLVSRVKEIRDENQLTDQFLIFGPKENPYSYMKQADIVAVLSDYESWSMVITEAKILGKPIIATKTSGAVEQIEDKRTGILTDFSVSDITDCLEALLNNEKVREQIKNNINGFDNTKEIIDSFDELICEGVSSKENVDILYVIDDINYMGGAHIATELQIREFVKIGKKVAIYSSNVPNLEIREKLLGVNFLGLKNFKENTIFTSRLTYCLFSPKLTKEERMRKLRYTVSSYLKKFNYNEMVLPKITILFSKYPTICVISEASLYRKAIAESNCEIKIQWIHTDYCEWKDKNDWTKKITLNDAKLYQKFTTIVVLTDNIKAKFVKLYPHLESKIIVNKNLIPVDEIKEKSKPLSPKNRKPVHFVTIGRISFEKSYPRLIKILSRLKGEGYLFTWTIVGGGEDFERVKLLISTSGLQDEVTMTGPLSNPFRILKESDVFALLSDYEGLPNTIYEALVLGVPVLATNVGGISTQITDGENGWLVENNERKIESMLETILMNQERIDALKENLKSYIYDNDKVIEINKKIFHI</sequence>
<name>D9R4J4_LACSW</name>
<accession>D9R4J4</accession>
<dbReference type="Gene3D" id="3.40.50.2000">
    <property type="entry name" value="Glycogen Phosphorylase B"/>
    <property type="match status" value="3"/>
</dbReference>
<dbReference type="InterPro" id="IPR001296">
    <property type="entry name" value="Glyco_trans_1"/>
</dbReference>
<dbReference type="PANTHER" id="PTHR12526">
    <property type="entry name" value="GLYCOSYLTRANSFERASE"/>
    <property type="match status" value="1"/>
</dbReference>
<proteinExistence type="predicted"/>
<dbReference type="CAZy" id="GT4">
    <property type="family name" value="Glycosyltransferase Family 4"/>
</dbReference>
<feature type="domain" description="Glycosyl transferase family 1" evidence="1">
    <location>
        <begin position="597"/>
        <end position="759"/>
    </location>
</feature>
<dbReference type="STRING" id="610130.Closa_0545"/>
<protein>
    <submittedName>
        <fullName evidence="2">Glycosyl transferase group 1</fullName>
    </submittedName>
</protein>
<keyword evidence="2" id="KW-0808">Transferase</keyword>
<evidence type="ECO:0000259" key="1">
    <source>
        <dbReference type="Pfam" id="PF00534"/>
    </source>
</evidence>
<dbReference type="CDD" id="cd03811">
    <property type="entry name" value="GT4_GT28_WabH-like"/>
    <property type="match status" value="2"/>
</dbReference>
<dbReference type="PaxDb" id="610130-Closa_0545"/>
<dbReference type="AlphaFoldDB" id="D9R4J4"/>
<dbReference type="RefSeq" id="WP_013271276.1">
    <property type="nucleotide sequence ID" value="NC_014376.1"/>
</dbReference>
<dbReference type="GO" id="GO:0016757">
    <property type="term" value="F:glycosyltransferase activity"/>
    <property type="evidence" value="ECO:0007669"/>
    <property type="project" value="InterPro"/>
</dbReference>
<dbReference type="PANTHER" id="PTHR12526:SF630">
    <property type="entry name" value="GLYCOSYLTRANSFERASE"/>
    <property type="match status" value="1"/>
</dbReference>
<gene>
    <name evidence="2" type="ordered locus">Closa_0545</name>
</gene>
<dbReference type="HOGENOM" id="CLU_359314_0_0_9"/>
<dbReference type="Pfam" id="PF00534">
    <property type="entry name" value="Glycos_transf_1"/>
    <property type="match status" value="2"/>
</dbReference>